<sequence length="137" mass="15501">MKSNNSVSRRDDNNIPDGATATYLMTTEPATSGLVSAQHNIMMGNVQAIHSQTDESMSVISGFLASQHVMMEHFEATSERTTEHIESMKETFDRTTERILGIMERLEVMLQEQKAKNVREAKSMKRSDKKEEKAHVQ</sequence>
<dbReference type="EMBL" id="JAGPXC010000002">
    <property type="protein sequence ID" value="KAH6658193.1"/>
    <property type="molecule type" value="Genomic_DNA"/>
</dbReference>
<comment type="caution">
    <text evidence="2">The sequence shown here is derived from an EMBL/GenBank/DDBJ whole genome shotgun (WGS) entry which is preliminary data.</text>
</comment>
<accession>A0A9P8UTZ9</accession>
<dbReference type="Proteomes" id="UP000758603">
    <property type="component" value="Unassembled WGS sequence"/>
</dbReference>
<dbReference type="RefSeq" id="XP_045962427.1">
    <property type="nucleotide sequence ID" value="XM_046106934.1"/>
</dbReference>
<organism evidence="2 3">
    <name type="scientific">Truncatella angustata</name>
    <dbReference type="NCBI Taxonomy" id="152316"/>
    <lineage>
        <taxon>Eukaryota</taxon>
        <taxon>Fungi</taxon>
        <taxon>Dikarya</taxon>
        <taxon>Ascomycota</taxon>
        <taxon>Pezizomycotina</taxon>
        <taxon>Sordariomycetes</taxon>
        <taxon>Xylariomycetidae</taxon>
        <taxon>Amphisphaeriales</taxon>
        <taxon>Sporocadaceae</taxon>
        <taxon>Truncatella</taxon>
    </lineage>
</organism>
<gene>
    <name evidence="2" type="ORF">BKA67DRAFT_656406</name>
</gene>
<proteinExistence type="predicted"/>
<evidence type="ECO:0000313" key="2">
    <source>
        <dbReference type="EMBL" id="KAH6658193.1"/>
    </source>
</evidence>
<reference evidence="2" key="1">
    <citation type="journal article" date="2021" name="Nat. Commun.">
        <title>Genetic determinants of endophytism in the Arabidopsis root mycobiome.</title>
        <authorList>
            <person name="Mesny F."/>
            <person name="Miyauchi S."/>
            <person name="Thiergart T."/>
            <person name="Pickel B."/>
            <person name="Atanasova L."/>
            <person name="Karlsson M."/>
            <person name="Huettel B."/>
            <person name="Barry K.W."/>
            <person name="Haridas S."/>
            <person name="Chen C."/>
            <person name="Bauer D."/>
            <person name="Andreopoulos W."/>
            <person name="Pangilinan J."/>
            <person name="LaButti K."/>
            <person name="Riley R."/>
            <person name="Lipzen A."/>
            <person name="Clum A."/>
            <person name="Drula E."/>
            <person name="Henrissat B."/>
            <person name="Kohler A."/>
            <person name="Grigoriev I.V."/>
            <person name="Martin F.M."/>
            <person name="Hacquard S."/>
        </authorList>
    </citation>
    <scope>NUCLEOTIDE SEQUENCE</scope>
    <source>
        <strain evidence="2">MPI-SDFR-AT-0073</strain>
    </source>
</reference>
<evidence type="ECO:0000313" key="3">
    <source>
        <dbReference type="Proteomes" id="UP000758603"/>
    </source>
</evidence>
<dbReference type="GeneID" id="70135825"/>
<name>A0A9P8UTZ9_9PEZI</name>
<keyword evidence="3" id="KW-1185">Reference proteome</keyword>
<feature type="region of interest" description="Disordered" evidence="1">
    <location>
        <begin position="114"/>
        <end position="137"/>
    </location>
</feature>
<evidence type="ECO:0000256" key="1">
    <source>
        <dbReference type="SAM" id="MobiDB-lite"/>
    </source>
</evidence>
<protein>
    <submittedName>
        <fullName evidence="2">Uncharacterized protein</fullName>
    </submittedName>
</protein>
<dbReference type="AlphaFoldDB" id="A0A9P8UTZ9"/>